<dbReference type="Gene3D" id="1.10.1740.10">
    <property type="match status" value="1"/>
</dbReference>
<name>A0ABU0E550_9FIRM</name>
<keyword evidence="5" id="KW-0804">Transcription</keyword>
<sequence length="455" mass="51248">MAKQIIDPKLVREFQSGSESAFAQIYKIYSNRIFFVAYNHVNNEEVAQDVVQNTFLSVYKSINKLKTPEAFHVWIMRIAYTESINVLRSNKNKSVELPEFLDVNSMEDESNVSMDSHMDGVMLREAIAKEINTMDNKLKDVAILRYVEDLSEKEISYILKIPKGTVKSRAHRAKIKLQGSLRKSGITPATYKTYGFSIPVLFASGFQYIQGTIVSSTPEYTSIATAVKTAGAAGAAGGILAGAGGASVAKKVILGGILAAIPVTLFLMDDKNEPKAFEGEMMVKPDIDFEEEVCQIESITYNEEYTNQAIKVEVHTSNDLYDQILLNDKESMYIEENGQYVVKIMKDGQVVDEQIIVINNIDKASPVYVRNDVVGTNKYILYLEDDVSGVDPAKIEYYKNGNRSYDYTYNVNSNSIEFIYEDFSENIFIVYDYANNDLEITVISENLYKNQEPFN</sequence>
<organism evidence="8 9">
    <name type="scientific">Breznakia pachnodae</name>
    <dbReference type="NCBI Taxonomy" id="265178"/>
    <lineage>
        <taxon>Bacteria</taxon>
        <taxon>Bacillati</taxon>
        <taxon>Bacillota</taxon>
        <taxon>Erysipelotrichia</taxon>
        <taxon>Erysipelotrichales</taxon>
        <taxon>Erysipelotrichaceae</taxon>
        <taxon>Breznakia</taxon>
    </lineage>
</organism>
<dbReference type="InterPro" id="IPR039425">
    <property type="entry name" value="RNA_pol_sigma-70-like"/>
</dbReference>
<evidence type="ECO:0000313" key="8">
    <source>
        <dbReference type="EMBL" id="MDQ0361851.1"/>
    </source>
</evidence>
<keyword evidence="3" id="KW-0731">Sigma factor</keyword>
<dbReference type="Proteomes" id="UP001230220">
    <property type="component" value="Unassembled WGS sequence"/>
</dbReference>
<evidence type="ECO:0000256" key="3">
    <source>
        <dbReference type="ARBA" id="ARBA00023082"/>
    </source>
</evidence>
<dbReference type="RefSeq" id="WP_307408938.1">
    <property type="nucleotide sequence ID" value="NZ_JAUSUR010000004.1"/>
</dbReference>
<keyword evidence="2" id="KW-0805">Transcription regulation</keyword>
<dbReference type="SUPFAM" id="SSF88946">
    <property type="entry name" value="Sigma2 domain of RNA polymerase sigma factors"/>
    <property type="match status" value="1"/>
</dbReference>
<evidence type="ECO:0000256" key="1">
    <source>
        <dbReference type="ARBA" id="ARBA00010641"/>
    </source>
</evidence>
<dbReference type="InterPro" id="IPR013249">
    <property type="entry name" value="RNA_pol_sigma70_r4_t2"/>
</dbReference>
<dbReference type="PANTHER" id="PTHR43133">
    <property type="entry name" value="RNA POLYMERASE ECF-TYPE SIGMA FACTO"/>
    <property type="match status" value="1"/>
</dbReference>
<proteinExistence type="inferred from homology"/>
<dbReference type="InterPro" id="IPR036388">
    <property type="entry name" value="WH-like_DNA-bd_sf"/>
</dbReference>
<keyword evidence="4" id="KW-0238">DNA-binding</keyword>
<evidence type="ECO:0000256" key="2">
    <source>
        <dbReference type="ARBA" id="ARBA00023015"/>
    </source>
</evidence>
<dbReference type="Pfam" id="PF04542">
    <property type="entry name" value="Sigma70_r2"/>
    <property type="match status" value="1"/>
</dbReference>
<dbReference type="PANTHER" id="PTHR43133:SF8">
    <property type="entry name" value="RNA POLYMERASE SIGMA FACTOR HI_1459-RELATED"/>
    <property type="match status" value="1"/>
</dbReference>
<dbReference type="SUPFAM" id="SSF88659">
    <property type="entry name" value="Sigma3 and sigma4 domains of RNA polymerase sigma factors"/>
    <property type="match status" value="1"/>
</dbReference>
<evidence type="ECO:0000259" key="7">
    <source>
        <dbReference type="Pfam" id="PF08281"/>
    </source>
</evidence>
<keyword evidence="9" id="KW-1185">Reference proteome</keyword>
<dbReference type="Pfam" id="PF08281">
    <property type="entry name" value="Sigma70_r4_2"/>
    <property type="match status" value="1"/>
</dbReference>
<comment type="similarity">
    <text evidence="1">Belongs to the sigma-70 factor family. ECF subfamily.</text>
</comment>
<feature type="domain" description="RNA polymerase sigma factor 70 region 4 type 2" evidence="7">
    <location>
        <begin position="125"/>
        <end position="177"/>
    </location>
</feature>
<dbReference type="EMBL" id="JAUSUR010000004">
    <property type="protein sequence ID" value="MDQ0361851.1"/>
    <property type="molecule type" value="Genomic_DNA"/>
</dbReference>
<dbReference type="NCBIfam" id="TIGR02937">
    <property type="entry name" value="sigma70-ECF"/>
    <property type="match status" value="1"/>
</dbReference>
<dbReference type="Gene3D" id="1.10.10.10">
    <property type="entry name" value="Winged helix-like DNA-binding domain superfamily/Winged helix DNA-binding domain"/>
    <property type="match status" value="1"/>
</dbReference>
<dbReference type="InterPro" id="IPR007627">
    <property type="entry name" value="RNA_pol_sigma70_r2"/>
</dbReference>
<evidence type="ECO:0000259" key="6">
    <source>
        <dbReference type="Pfam" id="PF04542"/>
    </source>
</evidence>
<dbReference type="InterPro" id="IPR014284">
    <property type="entry name" value="RNA_pol_sigma-70_dom"/>
</dbReference>
<dbReference type="InterPro" id="IPR013324">
    <property type="entry name" value="RNA_pol_sigma_r3/r4-like"/>
</dbReference>
<gene>
    <name evidence="8" type="ORF">J2S15_002601</name>
</gene>
<feature type="domain" description="RNA polymerase sigma-70 region 2" evidence="6">
    <location>
        <begin position="26"/>
        <end position="91"/>
    </location>
</feature>
<dbReference type="CDD" id="cd06171">
    <property type="entry name" value="Sigma70_r4"/>
    <property type="match status" value="1"/>
</dbReference>
<dbReference type="InterPro" id="IPR013325">
    <property type="entry name" value="RNA_pol_sigma_r2"/>
</dbReference>
<evidence type="ECO:0000256" key="5">
    <source>
        <dbReference type="ARBA" id="ARBA00023163"/>
    </source>
</evidence>
<comment type="caution">
    <text evidence="8">The sequence shown here is derived from an EMBL/GenBank/DDBJ whole genome shotgun (WGS) entry which is preliminary data.</text>
</comment>
<protein>
    <submittedName>
        <fullName evidence="8">RNA polymerase sigma factor (Sigma-70 family)</fullName>
    </submittedName>
</protein>
<evidence type="ECO:0000313" key="9">
    <source>
        <dbReference type="Proteomes" id="UP001230220"/>
    </source>
</evidence>
<evidence type="ECO:0000256" key="4">
    <source>
        <dbReference type="ARBA" id="ARBA00023125"/>
    </source>
</evidence>
<reference evidence="8 9" key="1">
    <citation type="submission" date="2023-07" db="EMBL/GenBank/DDBJ databases">
        <title>Genomic Encyclopedia of Type Strains, Phase IV (KMG-IV): sequencing the most valuable type-strain genomes for metagenomic binning, comparative biology and taxonomic classification.</title>
        <authorList>
            <person name="Goeker M."/>
        </authorList>
    </citation>
    <scope>NUCLEOTIDE SEQUENCE [LARGE SCALE GENOMIC DNA]</scope>
    <source>
        <strain evidence="8 9">DSM 16784</strain>
    </source>
</reference>
<accession>A0ABU0E550</accession>